<dbReference type="InterPro" id="IPR016032">
    <property type="entry name" value="Sig_transdc_resp-reg_C-effctor"/>
</dbReference>
<dbReference type="Pfam" id="PF13191">
    <property type="entry name" value="AAA_16"/>
    <property type="match status" value="1"/>
</dbReference>
<dbReference type="InterPro" id="IPR011990">
    <property type="entry name" value="TPR-like_helical_dom_sf"/>
</dbReference>
<dbReference type="PANTHER" id="PTHR16305:SF35">
    <property type="entry name" value="TRANSCRIPTIONAL ACTIVATOR DOMAIN"/>
    <property type="match status" value="1"/>
</dbReference>
<evidence type="ECO:0000256" key="2">
    <source>
        <dbReference type="ARBA" id="ARBA00022840"/>
    </source>
</evidence>
<proteinExistence type="predicted"/>
<dbReference type="PRINTS" id="PR00038">
    <property type="entry name" value="HTHLUXR"/>
</dbReference>
<keyword evidence="2" id="KW-0067">ATP-binding</keyword>
<keyword evidence="1" id="KW-0547">Nucleotide-binding</keyword>
<feature type="domain" description="HTH luxR-type" evidence="3">
    <location>
        <begin position="865"/>
        <end position="930"/>
    </location>
</feature>
<dbReference type="SMART" id="SM00421">
    <property type="entry name" value="HTH_LUXR"/>
    <property type="match status" value="1"/>
</dbReference>
<dbReference type="CDD" id="cd06170">
    <property type="entry name" value="LuxR_C_like"/>
    <property type="match status" value="1"/>
</dbReference>
<dbReference type="InterPro" id="IPR000792">
    <property type="entry name" value="Tscrpt_reg_LuxR_C"/>
</dbReference>
<dbReference type="InterPro" id="IPR027417">
    <property type="entry name" value="P-loop_NTPase"/>
</dbReference>
<comment type="caution">
    <text evidence="4">The sequence shown here is derived from an EMBL/GenBank/DDBJ whole genome shotgun (WGS) entry which is preliminary data.</text>
</comment>
<dbReference type="RefSeq" id="WP_381741622.1">
    <property type="nucleotide sequence ID" value="NZ_JBHSDP010000024.1"/>
</dbReference>
<accession>A0ABV8TJT0</accession>
<dbReference type="InterPro" id="IPR041664">
    <property type="entry name" value="AAA_16"/>
</dbReference>
<dbReference type="PROSITE" id="PS00622">
    <property type="entry name" value="HTH_LUXR_1"/>
    <property type="match status" value="1"/>
</dbReference>
<dbReference type="SUPFAM" id="SSF52540">
    <property type="entry name" value="P-loop containing nucleoside triphosphate hydrolases"/>
    <property type="match status" value="1"/>
</dbReference>
<evidence type="ECO:0000313" key="4">
    <source>
        <dbReference type="EMBL" id="MFC4330641.1"/>
    </source>
</evidence>
<dbReference type="Gene3D" id="1.10.10.10">
    <property type="entry name" value="Winged helix-like DNA-binding domain superfamily/Winged helix DNA-binding domain"/>
    <property type="match status" value="1"/>
</dbReference>
<name>A0ABV8TJT0_9ACTN</name>
<dbReference type="SUPFAM" id="SSF48452">
    <property type="entry name" value="TPR-like"/>
    <property type="match status" value="1"/>
</dbReference>
<dbReference type="SUPFAM" id="SSF46894">
    <property type="entry name" value="C-terminal effector domain of the bipartite response regulators"/>
    <property type="match status" value="1"/>
</dbReference>
<organism evidence="4 5">
    <name type="scientific">Streptomyces andamanensis</name>
    <dbReference type="NCBI Taxonomy" id="1565035"/>
    <lineage>
        <taxon>Bacteria</taxon>
        <taxon>Bacillati</taxon>
        <taxon>Actinomycetota</taxon>
        <taxon>Actinomycetes</taxon>
        <taxon>Kitasatosporales</taxon>
        <taxon>Streptomycetaceae</taxon>
        <taxon>Streptomyces</taxon>
    </lineage>
</organism>
<dbReference type="Gene3D" id="1.25.40.10">
    <property type="entry name" value="Tetratricopeptide repeat domain"/>
    <property type="match status" value="1"/>
</dbReference>
<evidence type="ECO:0000256" key="1">
    <source>
        <dbReference type="ARBA" id="ARBA00022741"/>
    </source>
</evidence>
<dbReference type="Proteomes" id="UP001595824">
    <property type="component" value="Unassembled WGS sequence"/>
</dbReference>
<protein>
    <submittedName>
        <fullName evidence="4">AAA family ATPase</fullName>
    </submittedName>
</protein>
<keyword evidence="5" id="KW-1185">Reference proteome</keyword>
<sequence>MNAQTEIPPAPAGTQERRPVLPLAAALARRAPGDSGLVGRERELRELDGFLRESLERGAARVLCGHAGSGKSALLDACVERATAAGIRVLRCTGIRGGHPSDLSGLLQIVWPVLGTPGWSSAAGRLRALEMLLIDGAAAPRDDRSLLPFAVLRVLESVSAEQPLLIAVDDWDALDRPSREVLSFVARRAEGRAMGFLLSSRPHRTRLTALAGLPELPLGPLSPVQSAALLAARRPGNDAEAVRELLATAAGNPLALLELPTRSEDDFPHVPASSDRLASAMAPGVSRLPSGTRDLLLVAALHPAGELPLLLSAASRIAGAELDFATAEPAERDGLVVFDGMRLRFGHPATAGAVVHDVAPQRCRAAHAALAAVLPPESVRMLWHLSQAVEGPDPELARRLEAAHRRALEQCEPPMAVRLLRRAAELYRTPEERGLCTLRAAQLADDLGFERIARTLALRALRHPLGPLGVLCAQVLAWPGENGVQLPSGPGSWPLPDGAAEQESALELVRLTAPSVARDPARAAELLAFLDALPERAGDPRLLHAMAKVAPVRRAGTVVSRLAAFHGLTDTSVRDLERLGEAALLAGDPPRALDLHRQAERRYRFHDLPERLARVVFRQGLAHLAMGDWGQAEQAFGESGRLAEEYGRPHHRAAARLLLDLTRALRTGTAPPADPLGLQEARRSLPTIDSVLAVGRGWALVEGGDFGAGFAALTSLLTAPDRPTAAMPALIPYAEAAVAVNAAGKARATLDRLARELGPECAPLVAARLAVARAVLADERDAEPLYERAFAMDLARLPFLEAPLRLAHGRRLRLRRQFAESRVSLRQAAALYTMTGADARAARIAAELRASGERPESGTPGARRRTAVREVLNAQELRVAELAGRGLSNRQIGELLHLSPRTIGAYLYRIFPRLGVTARAQLTEVLRDGLPG</sequence>
<dbReference type="PANTHER" id="PTHR16305">
    <property type="entry name" value="TESTICULAR SOLUBLE ADENYLYL CYCLASE"/>
    <property type="match status" value="1"/>
</dbReference>
<evidence type="ECO:0000313" key="5">
    <source>
        <dbReference type="Proteomes" id="UP001595824"/>
    </source>
</evidence>
<dbReference type="InterPro" id="IPR036388">
    <property type="entry name" value="WH-like_DNA-bd_sf"/>
</dbReference>
<reference evidence="5" key="1">
    <citation type="journal article" date="2019" name="Int. J. Syst. Evol. Microbiol.">
        <title>The Global Catalogue of Microorganisms (GCM) 10K type strain sequencing project: providing services to taxonomists for standard genome sequencing and annotation.</title>
        <authorList>
            <consortium name="The Broad Institute Genomics Platform"/>
            <consortium name="The Broad Institute Genome Sequencing Center for Infectious Disease"/>
            <person name="Wu L."/>
            <person name="Ma J."/>
        </authorList>
    </citation>
    <scope>NUCLEOTIDE SEQUENCE [LARGE SCALE GENOMIC DNA]</scope>
    <source>
        <strain evidence="5">PCU 347</strain>
    </source>
</reference>
<dbReference type="Pfam" id="PF00196">
    <property type="entry name" value="GerE"/>
    <property type="match status" value="1"/>
</dbReference>
<dbReference type="EMBL" id="JBHSDP010000024">
    <property type="protein sequence ID" value="MFC4330641.1"/>
    <property type="molecule type" value="Genomic_DNA"/>
</dbReference>
<gene>
    <name evidence="4" type="ORF">ACFPC0_23215</name>
</gene>
<evidence type="ECO:0000259" key="3">
    <source>
        <dbReference type="PROSITE" id="PS50043"/>
    </source>
</evidence>
<dbReference type="PROSITE" id="PS50043">
    <property type="entry name" value="HTH_LUXR_2"/>
    <property type="match status" value="1"/>
</dbReference>